<evidence type="ECO:0000313" key="3">
    <source>
        <dbReference type="EMBL" id="KAK3054969.1"/>
    </source>
</evidence>
<protein>
    <submittedName>
        <fullName evidence="3">Uncharacterized protein</fullName>
    </submittedName>
</protein>
<feature type="compositionally biased region" description="Acidic residues" evidence="2">
    <location>
        <begin position="248"/>
        <end position="259"/>
    </location>
</feature>
<feature type="region of interest" description="Disordered" evidence="2">
    <location>
        <begin position="218"/>
        <end position="349"/>
    </location>
</feature>
<accession>A0AAJ0DRR3</accession>
<reference evidence="3" key="1">
    <citation type="submission" date="2023-04" db="EMBL/GenBank/DDBJ databases">
        <title>Black Yeasts Isolated from many extreme environments.</title>
        <authorList>
            <person name="Coleine C."/>
            <person name="Stajich J.E."/>
            <person name="Selbmann L."/>
        </authorList>
    </citation>
    <scope>NUCLEOTIDE SEQUENCE</scope>
    <source>
        <strain evidence="3">CCFEE 5312</strain>
    </source>
</reference>
<feature type="compositionally biased region" description="Acidic residues" evidence="2">
    <location>
        <begin position="286"/>
        <end position="295"/>
    </location>
</feature>
<keyword evidence="4" id="KW-1185">Reference proteome</keyword>
<dbReference type="Gene3D" id="1.20.5.370">
    <property type="match status" value="1"/>
</dbReference>
<dbReference type="PANTHER" id="PTHR42067">
    <property type="entry name" value="YALI0C15378P"/>
    <property type="match status" value="1"/>
</dbReference>
<keyword evidence="1" id="KW-0175">Coiled coil</keyword>
<dbReference type="EMBL" id="JAWDJX010000010">
    <property type="protein sequence ID" value="KAK3054969.1"/>
    <property type="molecule type" value="Genomic_DNA"/>
</dbReference>
<comment type="caution">
    <text evidence="3">The sequence shown here is derived from an EMBL/GenBank/DDBJ whole genome shotgun (WGS) entry which is preliminary data.</text>
</comment>
<name>A0AAJ0DRR3_9PEZI</name>
<evidence type="ECO:0000256" key="1">
    <source>
        <dbReference type="SAM" id="Coils"/>
    </source>
</evidence>
<sequence>MVVQILRLPRTDKPKQHLLIQVNQKKANSLDLKLVGTEHEHLYHGHIKESGIKSLQASNYGGDLSEWKEILRYAFLHEHPSSGTAETLEGLETVAAISGTTLTITLRKNIGGITQRLGSVKLDQDDEREEISAFEWVDTAVSGADDLRYRLETLQASVSGQQTEVAKLNQQLDDLVKAKKEHEEEMLKKFAALLNAKKLKIRDQQRLLNGAKIDPEVAEATRSARDGGSGKGRAPKRSGRGKRKVDEVESDGDDDEVMPDDVKSEAVEDDDAERREEETPQQSEAEATEDEDDLDAPAALRSGKGKGKAVMRTMDVDDELPPERELPHRKKGEQAPAPIEEEDETDDEL</sequence>
<evidence type="ECO:0000256" key="2">
    <source>
        <dbReference type="SAM" id="MobiDB-lite"/>
    </source>
</evidence>
<feature type="coiled-coil region" evidence="1">
    <location>
        <begin position="151"/>
        <end position="185"/>
    </location>
</feature>
<dbReference type="Proteomes" id="UP001271007">
    <property type="component" value="Unassembled WGS sequence"/>
</dbReference>
<dbReference type="AlphaFoldDB" id="A0AAJ0DRR3"/>
<dbReference type="SUPFAM" id="SSF58022">
    <property type="entry name" value="XRCC4, C-terminal oligomerization domain"/>
    <property type="match status" value="1"/>
</dbReference>
<dbReference type="InterPro" id="IPR014751">
    <property type="entry name" value="XRCC4-like_C"/>
</dbReference>
<feature type="compositionally biased region" description="Basic and acidic residues" evidence="2">
    <location>
        <begin position="260"/>
        <end position="278"/>
    </location>
</feature>
<organism evidence="3 4">
    <name type="scientific">Extremus antarcticus</name>
    <dbReference type="NCBI Taxonomy" id="702011"/>
    <lineage>
        <taxon>Eukaryota</taxon>
        <taxon>Fungi</taxon>
        <taxon>Dikarya</taxon>
        <taxon>Ascomycota</taxon>
        <taxon>Pezizomycotina</taxon>
        <taxon>Dothideomycetes</taxon>
        <taxon>Dothideomycetidae</taxon>
        <taxon>Mycosphaerellales</taxon>
        <taxon>Extremaceae</taxon>
        <taxon>Extremus</taxon>
    </lineage>
</organism>
<feature type="compositionally biased region" description="Acidic residues" evidence="2">
    <location>
        <begin position="339"/>
        <end position="349"/>
    </location>
</feature>
<feature type="compositionally biased region" description="Basic residues" evidence="2">
    <location>
        <begin position="233"/>
        <end position="243"/>
    </location>
</feature>
<dbReference type="PANTHER" id="PTHR42067:SF1">
    <property type="entry name" value="MITOTIC APPARATUS PROTEIN P62"/>
    <property type="match status" value="1"/>
</dbReference>
<evidence type="ECO:0000313" key="4">
    <source>
        <dbReference type="Proteomes" id="UP001271007"/>
    </source>
</evidence>
<proteinExistence type="predicted"/>
<gene>
    <name evidence="3" type="ORF">LTR09_004129</name>
</gene>